<evidence type="ECO:0000313" key="2">
    <source>
        <dbReference type="Proteomes" id="UP001139000"/>
    </source>
</evidence>
<gene>
    <name evidence="1" type="ORF">LXM26_01365</name>
</gene>
<organism evidence="1 2">
    <name type="scientific">Dyadobacter chenwenxiniae</name>
    <dbReference type="NCBI Taxonomy" id="2906456"/>
    <lineage>
        <taxon>Bacteria</taxon>
        <taxon>Pseudomonadati</taxon>
        <taxon>Bacteroidota</taxon>
        <taxon>Cytophagia</taxon>
        <taxon>Cytophagales</taxon>
        <taxon>Spirosomataceae</taxon>
        <taxon>Dyadobacter</taxon>
    </lineage>
</organism>
<keyword evidence="2" id="KW-1185">Reference proteome</keyword>
<dbReference type="Proteomes" id="UP001139000">
    <property type="component" value="Unassembled WGS sequence"/>
</dbReference>
<dbReference type="RefSeq" id="WP_234652651.1">
    <property type="nucleotide sequence ID" value="NZ_CP094997.1"/>
</dbReference>
<accession>A0A9X1PH43</accession>
<reference evidence="1" key="1">
    <citation type="submission" date="2021-12" db="EMBL/GenBank/DDBJ databases">
        <title>Novel species in genus Dyadobacter.</title>
        <authorList>
            <person name="Ma C."/>
        </authorList>
    </citation>
    <scope>NUCLEOTIDE SEQUENCE</scope>
    <source>
        <strain evidence="1">LJ419</strain>
    </source>
</reference>
<sequence length="65" mass="7455">MAEETKKTETKVTIEETQVGEKIKTKQVEITKFHPLMAHEVGEQPILTEEKALEWIEKGYAKAVK</sequence>
<protein>
    <submittedName>
        <fullName evidence="1">Uncharacterized protein</fullName>
    </submittedName>
</protein>
<dbReference type="AlphaFoldDB" id="A0A9X1PH43"/>
<dbReference type="EMBL" id="JAJTTC010000001">
    <property type="protein sequence ID" value="MCF0060125.1"/>
    <property type="molecule type" value="Genomic_DNA"/>
</dbReference>
<evidence type="ECO:0000313" key="1">
    <source>
        <dbReference type="EMBL" id="MCF0060125.1"/>
    </source>
</evidence>
<proteinExistence type="predicted"/>
<name>A0A9X1PH43_9BACT</name>
<comment type="caution">
    <text evidence="1">The sequence shown here is derived from an EMBL/GenBank/DDBJ whole genome shotgun (WGS) entry which is preliminary data.</text>
</comment>